<sequence>MADLHDRYPAGTPVVTADGHTVGTVRAAYSHFLQVTEANGNDRNVPARAIDRIEEGTLHLKVNLDALTEVEDAAAFVRTHPDEDA</sequence>
<reference evidence="1" key="1">
    <citation type="submission" date="2020-02" db="EMBL/GenBank/DDBJ databases">
        <authorList>
            <person name="Meier V. D."/>
        </authorList>
    </citation>
    <scope>NUCLEOTIDE SEQUENCE</scope>
    <source>
        <strain evidence="1">AVDCRST_MAG49</strain>
    </source>
</reference>
<protein>
    <recommendedName>
        <fullName evidence="2">DUF2171 domain-containing protein</fullName>
    </recommendedName>
</protein>
<dbReference type="EMBL" id="CADCWG010000254">
    <property type="protein sequence ID" value="CAA9571632.1"/>
    <property type="molecule type" value="Genomic_DNA"/>
</dbReference>
<organism evidence="1">
    <name type="scientific">uncultured Thermomicrobiales bacterium</name>
    <dbReference type="NCBI Taxonomy" id="1645740"/>
    <lineage>
        <taxon>Bacteria</taxon>
        <taxon>Pseudomonadati</taxon>
        <taxon>Thermomicrobiota</taxon>
        <taxon>Thermomicrobia</taxon>
        <taxon>Thermomicrobiales</taxon>
        <taxon>environmental samples</taxon>
    </lineage>
</organism>
<gene>
    <name evidence="1" type="ORF">AVDCRST_MAG49-3685</name>
</gene>
<proteinExistence type="predicted"/>
<name>A0A6J4V8G9_9BACT</name>
<evidence type="ECO:0008006" key="2">
    <source>
        <dbReference type="Google" id="ProtNLM"/>
    </source>
</evidence>
<accession>A0A6J4V8G9</accession>
<evidence type="ECO:0000313" key="1">
    <source>
        <dbReference type="EMBL" id="CAA9571632.1"/>
    </source>
</evidence>
<dbReference type="AlphaFoldDB" id="A0A6J4V8G9"/>